<sequence length="578" mass="67093">MKKQKLHQLSLPAYSVEKSHDFLRYRKEVGYSAYECSFLLGKHDFFIRNIENLLHKSSFSTIDTNYISLIFREIFGDIFPAIAFNGNYAIRIEHTTGLKRKPLYEIKIEEVPGVKTSTSYSVQEEDKHIELQTKLELKDEQTLKDFIFSLCNNGFFNHARTALEIFDECRKEENFGANFHPRNMIKALNHYTNSKSGEPILDNSRTNLFSRRLFFRPIDFAFDHASGTISKEFGNIGLSSFRKAAEWVSNQPYRRNSDKDSPLCLFEENAGTCSTKHAVLKRLADENGNTELKLILGIFSMNGKNTPAIKGILKKYNLKYIPEAHNYFRAHKYILDFTGIGINETKLELDLLEEIEIQANQTTGFKISYHRDYLAKWMEENKISHSPEELWKVREECIRAITLARLEQKTERLLLRPFKKEDGAIMYALNDDKDVLQYTGDVQFADVSTAEEFFDKYDQYEKYSVGRMVVILKETGEVLGWCGLKYDSASEEYDIGYRFFKKYWNNGYATESAKAILEEGFGRLAIKRVVGRARIENTASIRVFEKLEMTFVKKFLEDGENWVLYEVTPNTPEEPSSL</sequence>
<name>A0A4U0H5S7_9SPHI</name>
<dbReference type="PANTHER" id="PTHR43792:SF16">
    <property type="entry name" value="N-ACETYLTRANSFERASE DOMAIN-CONTAINING PROTEIN"/>
    <property type="match status" value="1"/>
</dbReference>
<feature type="domain" description="N-acetyltransferase" evidence="1">
    <location>
        <begin position="413"/>
        <end position="570"/>
    </location>
</feature>
<dbReference type="Gene3D" id="3.40.630.30">
    <property type="match status" value="1"/>
</dbReference>
<dbReference type="PROSITE" id="PS51186">
    <property type="entry name" value="GNAT"/>
    <property type="match status" value="1"/>
</dbReference>
<dbReference type="Proteomes" id="UP000309872">
    <property type="component" value="Unassembled WGS sequence"/>
</dbReference>
<dbReference type="InterPro" id="IPR016181">
    <property type="entry name" value="Acyl_CoA_acyltransferase"/>
</dbReference>
<reference evidence="2 3" key="1">
    <citation type="submission" date="2019-04" db="EMBL/GenBank/DDBJ databases">
        <title>Sphingobacterium olei sp. nov., isolated from oil-contaminated soil.</title>
        <authorList>
            <person name="Liu B."/>
        </authorList>
    </citation>
    <scope>NUCLEOTIDE SEQUENCE [LARGE SCALE GENOMIC DNA]</scope>
    <source>
        <strain evidence="2 3">Y3L14</strain>
    </source>
</reference>
<organism evidence="2 3">
    <name type="scientific">Sphingobacterium alkalisoli</name>
    <dbReference type="NCBI Taxonomy" id="1874115"/>
    <lineage>
        <taxon>Bacteria</taxon>
        <taxon>Pseudomonadati</taxon>
        <taxon>Bacteroidota</taxon>
        <taxon>Sphingobacteriia</taxon>
        <taxon>Sphingobacteriales</taxon>
        <taxon>Sphingobacteriaceae</taxon>
        <taxon>Sphingobacterium</taxon>
    </lineage>
</organism>
<dbReference type="AlphaFoldDB" id="A0A4U0H5S7"/>
<evidence type="ECO:0000313" key="2">
    <source>
        <dbReference type="EMBL" id="TJY67123.1"/>
    </source>
</evidence>
<dbReference type="InterPro" id="IPR000182">
    <property type="entry name" value="GNAT_dom"/>
</dbReference>
<dbReference type="EMBL" id="SUKA01000002">
    <property type="protein sequence ID" value="TJY67123.1"/>
    <property type="molecule type" value="Genomic_DNA"/>
</dbReference>
<evidence type="ECO:0000259" key="1">
    <source>
        <dbReference type="PROSITE" id="PS51186"/>
    </source>
</evidence>
<gene>
    <name evidence="2" type="ORF">FAZ19_09570</name>
</gene>
<dbReference type="OrthoDB" id="5649947at2"/>
<comment type="caution">
    <text evidence="2">The sequence shown here is derived from an EMBL/GenBank/DDBJ whole genome shotgun (WGS) entry which is preliminary data.</text>
</comment>
<dbReference type="GO" id="GO:0016747">
    <property type="term" value="F:acyltransferase activity, transferring groups other than amino-acyl groups"/>
    <property type="evidence" value="ECO:0007669"/>
    <property type="project" value="InterPro"/>
</dbReference>
<proteinExistence type="predicted"/>
<dbReference type="InterPro" id="IPR051531">
    <property type="entry name" value="N-acetyltransferase"/>
</dbReference>
<dbReference type="Pfam" id="PF13302">
    <property type="entry name" value="Acetyltransf_3"/>
    <property type="match status" value="1"/>
</dbReference>
<dbReference type="PANTHER" id="PTHR43792">
    <property type="entry name" value="GNAT FAMILY, PUTATIVE (AFU_ORTHOLOGUE AFUA_3G00765)-RELATED-RELATED"/>
    <property type="match status" value="1"/>
</dbReference>
<keyword evidence="2" id="KW-0808">Transferase</keyword>
<protein>
    <submittedName>
        <fullName evidence="2">GNAT family N-acetyltransferase</fullName>
    </submittedName>
</protein>
<accession>A0A4U0H5S7</accession>
<evidence type="ECO:0000313" key="3">
    <source>
        <dbReference type="Proteomes" id="UP000309872"/>
    </source>
</evidence>
<dbReference type="RefSeq" id="WP_136820471.1">
    <property type="nucleotide sequence ID" value="NZ_BMJX01000002.1"/>
</dbReference>
<keyword evidence="3" id="KW-1185">Reference proteome</keyword>
<dbReference type="SUPFAM" id="SSF55729">
    <property type="entry name" value="Acyl-CoA N-acyltransferases (Nat)"/>
    <property type="match status" value="1"/>
</dbReference>